<feature type="domain" description="NADPH-dependent FMN reductase-like" evidence="1">
    <location>
        <begin position="34"/>
        <end position="184"/>
    </location>
</feature>
<evidence type="ECO:0000313" key="3">
    <source>
        <dbReference type="Proteomes" id="UP000604046"/>
    </source>
</evidence>
<reference evidence="2" key="1">
    <citation type="submission" date="2021-02" db="EMBL/GenBank/DDBJ databases">
        <authorList>
            <person name="Dougan E. K."/>
            <person name="Rhodes N."/>
            <person name="Thang M."/>
            <person name="Chan C."/>
        </authorList>
    </citation>
    <scope>NUCLEOTIDE SEQUENCE</scope>
</reference>
<dbReference type="EMBL" id="CAJNDS010002291">
    <property type="protein sequence ID" value="CAE7414001.1"/>
    <property type="molecule type" value="Genomic_DNA"/>
</dbReference>
<sequence length="247" mass="27264">MLGMAMSTMSRARLERRLARCFSSATSATGKLSVLCFLGTTRNDGPPFPTRVGSRVAAYSASLLKKHGHAVEVVDPLELDLPLLRKPEFAYQRGEQPKVLSELAEAIRSADAFVMISPEYNHTASPALLNTLNHFGSSIFSYKPSAICTYSQGQWGGARAAVALRPILSELGCLPVSAMIHVPAAHTVFDEHGSLIKEESDWEQYFMRTFSQMEWWAMAAKNHKVLQDPFSLSPALKRQPSQRNAPK</sequence>
<dbReference type="InterPro" id="IPR050712">
    <property type="entry name" value="NAD(P)H-dep_reductase"/>
</dbReference>
<dbReference type="InterPro" id="IPR029039">
    <property type="entry name" value="Flavoprotein-like_sf"/>
</dbReference>
<proteinExistence type="predicted"/>
<dbReference type="SUPFAM" id="SSF52218">
    <property type="entry name" value="Flavoproteins"/>
    <property type="match status" value="1"/>
</dbReference>
<keyword evidence="3" id="KW-1185">Reference proteome</keyword>
<protein>
    <submittedName>
        <fullName evidence="2">Azr protein</fullName>
    </submittedName>
</protein>
<dbReference type="GO" id="GO:0016491">
    <property type="term" value="F:oxidoreductase activity"/>
    <property type="evidence" value="ECO:0007669"/>
    <property type="project" value="InterPro"/>
</dbReference>
<dbReference type="OrthoDB" id="68575at2759"/>
<dbReference type="Proteomes" id="UP000604046">
    <property type="component" value="Unassembled WGS sequence"/>
</dbReference>
<comment type="caution">
    <text evidence="2">The sequence shown here is derived from an EMBL/GenBank/DDBJ whole genome shotgun (WGS) entry which is preliminary data.</text>
</comment>
<accession>A0A812R042</accession>
<dbReference type="Pfam" id="PF03358">
    <property type="entry name" value="FMN_red"/>
    <property type="match status" value="1"/>
</dbReference>
<dbReference type="GO" id="GO:0010181">
    <property type="term" value="F:FMN binding"/>
    <property type="evidence" value="ECO:0007669"/>
    <property type="project" value="TreeGrafter"/>
</dbReference>
<dbReference type="PANTHER" id="PTHR30543">
    <property type="entry name" value="CHROMATE REDUCTASE"/>
    <property type="match status" value="1"/>
</dbReference>
<gene>
    <name evidence="2" type="primary">azr</name>
    <name evidence="2" type="ORF">SNAT2548_LOCUS22507</name>
</gene>
<dbReference type="GO" id="GO:0005829">
    <property type="term" value="C:cytosol"/>
    <property type="evidence" value="ECO:0007669"/>
    <property type="project" value="TreeGrafter"/>
</dbReference>
<name>A0A812R042_9DINO</name>
<dbReference type="Gene3D" id="3.40.50.360">
    <property type="match status" value="1"/>
</dbReference>
<evidence type="ECO:0000259" key="1">
    <source>
        <dbReference type="Pfam" id="PF03358"/>
    </source>
</evidence>
<dbReference type="AlphaFoldDB" id="A0A812R042"/>
<dbReference type="PANTHER" id="PTHR30543:SF21">
    <property type="entry name" value="NAD(P)H-DEPENDENT FMN REDUCTASE LOT6"/>
    <property type="match status" value="1"/>
</dbReference>
<dbReference type="InterPro" id="IPR005025">
    <property type="entry name" value="FMN_Rdtase-like_dom"/>
</dbReference>
<evidence type="ECO:0000313" key="2">
    <source>
        <dbReference type="EMBL" id="CAE7414001.1"/>
    </source>
</evidence>
<organism evidence="2 3">
    <name type="scientific">Symbiodinium natans</name>
    <dbReference type="NCBI Taxonomy" id="878477"/>
    <lineage>
        <taxon>Eukaryota</taxon>
        <taxon>Sar</taxon>
        <taxon>Alveolata</taxon>
        <taxon>Dinophyceae</taxon>
        <taxon>Suessiales</taxon>
        <taxon>Symbiodiniaceae</taxon>
        <taxon>Symbiodinium</taxon>
    </lineage>
</organism>